<keyword evidence="3" id="KW-1185">Reference proteome</keyword>
<reference evidence="2" key="1">
    <citation type="journal article" date="2022" name="bioRxiv">
        <title>Sequencing and chromosome-scale assembly of the giantPleurodeles waltlgenome.</title>
        <authorList>
            <person name="Brown T."/>
            <person name="Elewa A."/>
            <person name="Iarovenko S."/>
            <person name="Subramanian E."/>
            <person name="Araus A.J."/>
            <person name="Petzold A."/>
            <person name="Susuki M."/>
            <person name="Suzuki K.-i.T."/>
            <person name="Hayashi T."/>
            <person name="Toyoda A."/>
            <person name="Oliveira C."/>
            <person name="Osipova E."/>
            <person name="Leigh N.D."/>
            <person name="Simon A."/>
            <person name="Yun M.H."/>
        </authorList>
    </citation>
    <scope>NUCLEOTIDE SEQUENCE</scope>
    <source>
        <strain evidence="2">20211129_DDA</strain>
        <tissue evidence="2">Liver</tissue>
    </source>
</reference>
<comment type="caution">
    <text evidence="2">The sequence shown here is derived from an EMBL/GenBank/DDBJ whole genome shotgun (WGS) entry which is preliminary data.</text>
</comment>
<organism evidence="2 3">
    <name type="scientific">Pleurodeles waltl</name>
    <name type="common">Iberian ribbed newt</name>
    <dbReference type="NCBI Taxonomy" id="8319"/>
    <lineage>
        <taxon>Eukaryota</taxon>
        <taxon>Metazoa</taxon>
        <taxon>Chordata</taxon>
        <taxon>Craniata</taxon>
        <taxon>Vertebrata</taxon>
        <taxon>Euteleostomi</taxon>
        <taxon>Amphibia</taxon>
        <taxon>Batrachia</taxon>
        <taxon>Caudata</taxon>
        <taxon>Salamandroidea</taxon>
        <taxon>Salamandridae</taxon>
        <taxon>Pleurodelinae</taxon>
        <taxon>Pleurodeles</taxon>
    </lineage>
</organism>
<dbReference type="Proteomes" id="UP001066276">
    <property type="component" value="Chromosome 8"/>
</dbReference>
<dbReference type="EMBL" id="JANPWB010000012">
    <property type="protein sequence ID" value="KAJ1115685.1"/>
    <property type="molecule type" value="Genomic_DNA"/>
</dbReference>
<protein>
    <submittedName>
        <fullName evidence="2">Uncharacterized protein</fullName>
    </submittedName>
</protein>
<name>A0AAV7NSA5_PLEWA</name>
<proteinExistence type="predicted"/>
<accession>A0AAV7NSA5</accession>
<gene>
    <name evidence="2" type="ORF">NDU88_003907</name>
</gene>
<feature type="compositionally biased region" description="Basic and acidic residues" evidence="1">
    <location>
        <begin position="9"/>
        <end position="23"/>
    </location>
</feature>
<dbReference type="AlphaFoldDB" id="A0AAV7NSA5"/>
<evidence type="ECO:0000313" key="2">
    <source>
        <dbReference type="EMBL" id="KAJ1115685.1"/>
    </source>
</evidence>
<feature type="region of interest" description="Disordered" evidence="1">
    <location>
        <begin position="1"/>
        <end position="44"/>
    </location>
</feature>
<evidence type="ECO:0000256" key="1">
    <source>
        <dbReference type="SAM" id="MobiDB-lite"/>
    </source>
</evidence>
<sequence length="72" mass="7735">MTAASAPPDPEHAEHRGLVEKPTTKAPGRESAYGQGETPIPLQYSPEMRGRTLAKEEYYLGLAPTKVSLTGP</sequence>
<evidence type="ECO:0000313" key="3">
    <source>
        <dbReference type="Proteomes" id="UP001066276"/>
    </source>
</evidence>